<comment type="subunit">
    <text evidence="12">Monomer. Interacts with DnaB.</text>
</comment>
<keyword evidence="7 12" id="KW-0863">Zinc-finger</keyword>
<dbReference type="FunFam" id="3.90.580.10:FF:000001">
    <property type="entry name" value="DNA primase"/>
    <property type="match status" value="1"/>
</dbReference>
<dbReference type="EC" id="2.7.7.101" evidence="12"/>
<dbReference type="Proteomes" id="UP000219669">
    <property type="component" value="Unassembled WGS sequence"/>
</dbReference>
<protein>
    <recommendedName>
        <fullName evidence="12 13">DNA primase</fullName>
        <ecNumber evidence="12">2.7.7.101</ecNumber>
    </recommendedName>
</protein>
<dbReference type="Pfam" id="PF08278">
    <property type="entry name" value="DnaG_DnaB_bind"/>
    <property type="match status" value="1"/>
</dbReference>
<dbReference type="Gene3D" id="1.20.50.20">
    <property type="entry name" value="DnaG, RNA polymerase domain, helical bundle"/>
    <property type="match status" value="1"/>
</dbReference>
<dbReference type="FunFam" id="3.40.1360.10:FF:000002">
    <property type="entry name" value="DNA primase"/>
    <property type="match status" value="1"/>
</dbReference>
<dbReference type="SUPFAM" id="SSF117023">
    <property type="entry name" value="DNA primase DnaG, C-terminal domain"/>
    <property type="match status" value="1"/>
</dbReference>
<dbReference type="CDD" id="cd03364">
    <property type="entry name" value="TOPRIM_DnaG_primases"/>
    <property type="match status" value="1"/>
</dbReference>
<reference evidence="16 17" key="1">
    <citation type="submission" date="2017-09" db="EMBL/GenBank/DDBJ databases">
        <authorList>
            <person name="Ehlers B."/>
            <person name="Leendertz F.H."/>
        </authorList>
    </citation>
    <scope>NUCLEOTIDE SEQUENCE [LARGE SCALE GENOMIC DNA]</scope>
    <source>
        <strain evidence="16 17">DSM 16848</strain>
    </source>
</reference>
<evidence type="ECO:0000256" key="11">
    <source>
        <dbReference type="ARBA" id="ARBA00023163"/>
    </source>
</evidence>
<dbReference type="GO" id="GO:0003677">
    <property type="term" value="F:DNA binding"/>
    <property type="evidence" value="ECO:0007669"/>
    <property type="project" value="UniProtKB-KW"/>
</dbReference>
<evidence type="ECO:0000256" key="5">
    <source>
        <dbReference type="ARBA" id="ARBA00022705"/>
    </source>
</evidence>
<comment type="cofactor">
    <cofactor evidence="12 13 14">
        <name>Zn(2+)</name>
        <dbReference type="ChEBI" id="CHEBI:29105"/>
    </cofactor>
    <text evidence="12 13 14">Binds 1 zinc ion per monomer.</text>
</comment>
<comment type="function">
    <text evidence="12 13">RNA polymerase that catalyzes the synthesis of short RNA molecules used as primers for DNA polymerase during DNA replication.</text>
</comment>
<evidence type="ECO:0000256" key="12">
    <source>
        <dbReference type="HAMAP-Rule" id="MF_00974"/>
    </source>
</evidence>
<evidence type="ECO:0000313" key="16">
    <source>
        <dbReference type="EMBL" id="SOD69874.1"/>
    </source>
</evidence>
<dbReference type="SMART" id="SM00400">
    <property type="entry name" value="ZnF_CHCC"/>
    <property type="match status" value="1"/>
</dbReference>
<dbReference type="InterPro" id="IPR034151">
    <property type="entry name" value="TOPRIM_DnaG_bac"/>
</dbReference>
<dbReference type="InterPro" id="IPR006171">
    <property type="entry name" value="TOPRIM_dom"/>
</dbReference>
<dbReference type="GO" id="GO:1990077">
    <property type="term" value="C:primosome complex"/>
    <property type="evidence" value="ECO:0007669"/>
    <property type="project" value="UniProtKB-KW"/>
</dbReference>
<dbReference type="Pfam" id="PF08275">
    <property type="entry name" value="DNAG_N"/>
    <property type="match status" value="1"/>
</dbReference>
<name>A0A286EGD7_9NEIS</name>
<dbReference type="HAMAP" id="MF_00974">
    <property type="entry name" value="DNA_primase_DnaG"/>
    <property type="match status" value="1"/>
</dbReference>
<dbReference type="NCBIfam" id="TIGR01391">
    <property type="entry name" value="dnaG"/>
    <property type="match status" value="1"/>
</dbReference>
<keyword evidence="8 12" id="KW-0862">Zinc</keyword>
<accession>A0A286EGD7</accession>
<dbReference type="SUPFAM" id="SSF57783">
    <property type="entry name" value="Zinc beta-ribbon"/>
    <property type="match status" value="1"/>
</dbReference>
<organism evidence="16 17">
    <name type="scientific">Alysiella filiformis DSM 16848</name>
    <dbReference type="NCBI Taxonomy" id="1120981"/>
    <lineage>
        <taxon>Bacteria</taxon>
        <taxon>Pseudomonadati</taxon>
        <taxon>Pseudomonadota</taxon>
        <taxon>Betaproteobacteria</taxon>
        <taxon>Neisseriales</taxon>
        <taxon>Neisseriaceae</taxon>
        <taxon>Alysiella</taxon>
    </lineage>
</organism>
<evidence type="ECO:0000256" key="1">
    <source>
        <dbReference type="ARBA" id="ARBA00022478"/>
    </source>
</evidence>
<dbReference type="Gene3D" id="3.40.1360.10">
    <property type="match status" value="1"/>
</dbReference>
<dbReference type="InterPro" id="IPR002694">
    <property type="entry name" value="Znf_CHC2"/>
</dbReference>
<dbReference type="InterPro" id="IPR013264">
    <property type="entry name" value="DNAG_N"/>
</dbReference>
<dbReference type="InterPro" id="IPR016136">
    <property type="entry name" value="DNA_helicase_N/primase_C"/>
</dbReference>
<dbReference type="SMART" id="SM00493">
    <property type="entry name" value="TOPRIM"/>
    <property type="match status" value="1"/>
</dbReference>
<dbReference type="Gene3D" id="1.10.860.10">
    <property type="entry name" value="DNAb Helicase, Chain A"/>
    <property type="match status" value="1"/>
</dbReference>
<dbReference type="Gene3D" id="3.90.580.10">
    <property type="entry name" value="Zinc finger, CHC2-type domain"/>
    <property type="match status" value="1"/>
</dbReference>
<dbReference type="GO" id="GO:0003899">
    <property type="term" value="F:DNA-directed RNA polymerase activity"/>
    <property type="evidence" value="ECO:0007669"/>
    <property type="project" value="UniProtKB-UniRule"/>
</dbReference>
<dbReference type="AlphaFoldDB" id="A0A286EGD7"/>
<evidence type="ECO:0000259" key="15">
    <source>
        <dbReference type="PROSITE" id="PS50880"/>
    </source>
</evidence>
<gene>
    <name evidence="12" type="primary">dnaG</name>
    <name evidence="16" type="ORF">SAMN02746062_01872</name>
</gene>
<evidence type="ECO:0000256" key="13">
    <source>
        <dbReference type="PIRNR" id="PIRNR002811"/>
    </source>
</evidence>
<dbReference type="InterPro" id="IPR006295">
    <property type="entry name" value="DNA_primase_DnaG"/>
</dbReference>
<dbReference type="SUPFAM" id="SSF56731">
    <property type="entry name" value="DNA primase core"/>
    <property type="match status" value="1"/>
</dbReference>
<keyword evidence="4 12" id="KW-0548">Nucleotidyltransferase</keyword>
<dbReference type="InterPro" id="IPR030846">
    <property type="entry name" value="DnaG_bac"/>
</dbReference>
<dbReference type="InterPro" id="IPR013173">
    <property type="entry name" value="DNA_primase_DnaG_DnaB-bd_dom"/>
</dbReference>
<keyword evidence="3 12" id="KW-0808">Transferase</keyword>
<dbReference type="Pfam" id="PF01807">
    <property type="entry name" value="Zn_ribbon_DnaG"/>
    <property type="match status" value="1"/>
</dbReference>
<keyword evidence="1 12" id="KW-0240">DNA-directed RNA polymerase</keyword>
<evidence type="ECO:0000256" key="2">
    <source>
        <dbReference type="ARBA" id="ARBA00022515"/>
    </source>
</evidence>
<sequence length="616" mass="69108">MLGAMVWYFGAIQYNFVHTIYPPCQIMIPHDFIDDLLARTDIVDVIEQYVPLKKGGANYMACCPFHKEKSPSFSVSPSKQFYHCFGCGAHGSAIGFIMEHQGMSFVEAVQLLADRVGMTVPQVRGVSAPSPEVRAAKKQQQQTLESTVQAACDFYQQQLNHNQAALNYVQQQRGLSPEIIAHYGIGYAPDDWRALAQIAQPYPNTALLESGMVLDNEGKQYDRFRHRIMFPIRGVSGNVIGFGGRVLDDSKPKYLNSPDTPLFDKGKNLYGLYEARQAIKDVGRILVVEGYMDVVALAQFGIGYAVAALGTATTAEHIKLLFRHSDSVYFCFDGDGAGRKAAWRALENALPQLKDDKSLHFLFLPAEHDPDSFVRQHGAARFEEALLHQSKPFSAYFWDVLTENSDMTSQEGKAELVKHAAPLLRQITQAPTLLYLLKQKLSEITGIDPNNLAHLMGQAAPKRHVAAKSYQLPQETFRQPEMLNLAQKQIRTLLFHPEWANDVLFPDYLAVQDDVACLLALADLYQKNQHIGTAQALEYFRDTPFMPILEHIFRHALQPDNDWDDDSEEAKISFADGMMKLVQNLKLAQVNILKEKSISGSLNAAETQLLMQLLMR</sequence>
<dbReference type="GO" id="GO:0000428">
    <property type="term" value="C:DNA-directed RNA polymerase complex"/>
    <property type="evidence" value="ECO:0007669"/>
    <property type="project" value="UniProtKB-KW"/>
</dbReference>
<dbReference type="InterPro" id="IPR050219">
    <property type="entry name" value="DnaG_primase"/>
</dbReference>
<feature type="domain" description="Toprim" evidence="15">
    <location>
        <begin position="283"/>
        <end position="365"/>
    </location>
</feature>
<dbReference type="InterPro" id="IPR037068">
    <property type="entry name" value="DNA_primase_core_N_sf"/>
</dbReference>
<keyword evidence="6 12" id="KW-0479">Metal-binding</keyword>
<dbReference type="Pfam" id="PF10410">
    <property type="entry name" value="DnaB_bind"/>
    <property type="match status" value="1"/>
</dbReference>
<dbReference type="PANTHER" id="PTHR30313:SF2">
    <property type="entry name" value="DNA PRIMASE"/>
    <property type="match status" value="1"/>
</dbReference>
<dbReference type="FunFam" id="3.90.980.10:FF:000001">
    <property type="entry name" value="DNA primase"/>
    <property type="match status" value="1"/>
</dbReference>
<comment type="similarity">
    <text evidence="12 13">Belongs to the DnaG primase family.</text>
</comment>
<keyword evidence="11 12" id="KW-0804">Transcription</keyword>
<dbReference type="GO" id="GO:0008270">
    <property type="term" value="F:zinc ion binding"/>
    <property type="evidence" value="ECO:0007669"/>
    <property type="project" value="UniProtKB-UniRule"/>
</dbReference>
<dbReference type="GO" id="GO:0005737">
    <property type="term" value="C:cytoplasm"/>
    <property type="evidence" value="ECO:0007669"/>
    <property type="project" value="TreeGrafter"/>
</dbReference>
<dbReference type="SMART" id="SM00766">
    <property type="entry name" value="DnaG_DnaB_bind"/>
    <property type="match status" value="1"/>
</dbReference>
<evidence type="ECO:0000256" key="6">
    <source>
        <dbReference type="ARBA" id="ARBA00022723"/>
    </source>
</evidence>
<dbReference type="GO" id="GO:0006269">
    <property type="term" value="P:DNA replication, synthesis of primer"/>
    <property type="evidence" value="ECO:0007669"/>
    <property type="project" value="UniProtKB-UniRule"/>
</dbReference>
<evidence type="ECO:0000256" key="8">
    <source>
        <dbReference type="ARBA" id="ARBA00022833"/>
    </source>
</evidence>
<keyword evidence="5 12" id="KW-0235">DNA replication</keyword>
<dbReference type="Pfam" id="PF13155">
    <property type="entry name" value="Toprim_2"/>
    <property type="match status" value="1"/>
</dbReference>
<evidence type="ECO:0000313" key="17">
    <source>
        <dbReference type="Proteomes" id="UP000219669"/>
    </source>
</evidence>
<evidence type="ECO:0000256" key="7">
    <source>
        <dbReference type="ARBA" id="ARBA00022771"/>
    </source>
</evidence>
<evidence type="ECO:0000256" key="3">
    <source>
        <dbReference type="ARBA" id="ARBA00022679"/>
    </source>
</evidence>
<dbReference type="InterPro" id="IPR036977">
    <property type="entry name" value="DNA_primase_Znf_CHC2"/>
</dbReference>
<dbReference type="InterPro" id="IPR019475">
    <property type="entry name" value="DNA_primase_DnaB-bd"/>
</dbReference>
<dbReference type="EMBL" id="OCNF01000019">
    <property type="protein sequence ID" value="SOD69874.1"/>
    <property type="molecule type" value="Genomic_DNA"/>
</dbReference>
<evidence type="ECO:0000256" key="10">
    <source>
        <dbReference type="ARBA" id="ARBA00023125"/>
    </source>
</evidence>
<dbReference type="Gene3D" id="3.90.980.10">
    <property type="entry name" value="DNA primase, catalytic core, N-terminal domain"/>
    <property type="match status" value="1"/>
</dbReference>
<feature type="zinc finger region" description="CHC2-type" evidence="12 14">
    <location>
        <begin position="63"/>
        <end position="87"/>
    </location>
</feature>
<keyword evidence="10 12" id="KW-0238">DNA-binding</keyword>
<keyword evidence="2 12" id="KW-0639">Primosome</keyword>
<proteinExistence type="inferred from homology"/>
<evidence type="ECO:0000256" key="14">
    <source>
        <dbReference type="PIRSR" id="PIRSR002811-1"/>
    </source>
</evidence>
<keyword evidence="17" id="KW-1185">Reference proteome</keyword>
<evidence type="ECO:0000256" key="4">
    <source>
        <dbReference type="ARBA" id="ARBA00022695"/>
    </source>
</evidence>
<comment type="catalytic activity">
    <reaction evidence="12">
        <text>ssDNA + n NTP = ssDNA/pppN(pN)n-1 hybrid + (n-1) diphosphate.</text>
        <dbReference type="EC" id="2.7.7.101"/>
    </reaction>
</comment>
<dbReference type="PROSITE" id="PS50880">
    <property type="entry name" value="TOPRIM"/>
    <property type="match status" value="1"/>
</dbReference>
<keyword evidence="9" id="KW-0460">Magnesium</keyword>
<comment type="domain">
    <text evidence="12">Contains an N-terminal zinc-binding domain, a central core domain that contains the primase activity, and a C-terminal DnaB-binding domain.</text>
</comment>
<dbReference type="PIRSF" id="PIRSF002811">
    <property type="entry name" value="DnaG"/>
    <property type="match status" value="1"/>
</dbReference>
<dbReference type="PANTHER" id="PTHR30313">
    <property type="entry name" value="DNA PRIMASE"/>
    <property type="match status" value="1"/>
</dbReference>
<evidence type="ECO:0000256" key="9">
    <source>
        <dbReference type="ARBA" id="ARBA00022842"/>
    </source>
</evidence>